<dbReference type="KEGG" id="bgoe:IFJ75_02635"/>
<protein>
    <submittedName>
        <fullName evidence="1">DUF1365 domain-containing protein</fullName>
    </submittedName>
</protein>
<dbReference type="Proteomes" id="UP000663918">
    <property type="component" value="Chromosome"/>
</dbReference>
<name>A0A975C4P0_9CAUL</name>
<dbReference type="EMBL" id="CP062222">
    <property type="protein sequence ID" value="QTC91845.1"/>
    <property type="molecule type" value="Genomic_DNA"/>
</dbReference>
<evidence type="ECO:0000313" key="1">
    <source>
        <dbReference type="EMBL" id="QTC91845.1"/>
    </source>
</evidence>
<dbReference type="Pfam" id="PF07103">
    <property type="entry name" value="DUF1365"/>
    <property type="match status" value="1"/>
</dbReference>
<dbReference type="PANTHER" id="PTHR33973">
    <property type="entry name" value="OS07G0153300 PROTEIN"/>
    <property type="match status" value="1"/>
</dbReference>
<gene>
    <name evidence="1" type="ORF">IFJ75_02635</name>
</gene>
<dbReference type="PANTHER" id="PTHR33973:SF4">
    <property type="entry name" value="OS07G0153300 PROTEIN"/>
    <property type="match status" value="1"/>
</dbReference>
<proteinExistence type="predicted"/>
<reference evidence="1" key="1">
    <citation type="submission" date="2020-09" db="EMBL/GenBank/DDBJ databases">
        <title>Brevundimonas sp. LVF2 isolated from a puddle in Goettingen, Germany.</title>
        <authorList>
            <person name="Friedrich I."/>
            <person name="Klassen A."/>
            <person name="Hannes N."/>
            <person name="Schneider D."/>
            <person name="Hertel R."/>
            <person name="Daniel R."/>
        </authorList>
    </citation>
    <scope>NUCLEOTIDE SEQUENCE</scope>
    <source>
        <strain evidence="1">LVF2</strain>
    </source>
</reference>
<dbReference type="InterPro" id="IPR010775">
    <property type="entry name" value="DUF1365"/>
</dbReference>
<accession>A0A975C4P0</accession>
<dbReference type="AlphaFoldDB" id="A0A975C4P0"/>
<dbReference type="RefSeq" id="WP_207871020.1">
    <property type="nucleotide sequence ID" value="NZ_CP062222.1"/>
</dbReference>
<sequence length="268" mass="29550">MTADAIASGIYTGTVSHRRLRPRVHALKYRIFMLLIDLDEAASLTGRLRWLTRGKFGLMSLNLSDFGDRSQTPLRDQIERSLAEANIRGGGPIRLLTMPRILGYGFNPLSVFFCHDGEGRLSAILYEVSNTFGQRHSYLMPVVTTDGAVRQSVAKQFHVSPFMNMDLTYRFSVVPPTGADEEIAGVSITVEDGEGPMLLTSFFGERAPLTDRNLIRAWIAHPLLTLKVIAGIHWEAILLILKGLRLRSGRVPATPVTVGHPTPATQGS</sequence>
<organism evidence="1 2">
    <name type="scientific">Brevundimonas goettingensis</name>
    <dbReference type="NCBI Taxonomy" id="2774190"/>
    <lineage>
        <taxon>Bacteria</taxon>
        <taxon>Pseudomonadati</taxon>
        <taxon>Pseudomonadota</taxon>
        <taxon>Alphaproteobacteria</taxon>
        <taxon>Caulobacterales</taxon>
        <taxon>Caulobacteraceae</taxon>
        <taxon>Brevundimonas</taxon>
    </lineage>
</organism>
<evidence type="ECO:0000313" key="2">
    <source>
        <dbReference type="Proteomes" id="UP000663918"/>
    </source>
</evidence>
<keyword evidence="2" id="KW-1185">Reference proteome</keyword>